<dbReference type="SUPFAM" id="SSF52743">
    <property type="entry name" value="Subtilisin-like"/>
    <property type="match status" value="1"/>
</dbReference>
<dbReference type="EMBL" id="CATQJA010002653">
    <property type="protein sequence ID" value="CAJ0578317.1"/>
    <property type="molecule type" value="Genomic_DNA"/>
</dbReference>
<feature type="signal peptide" evidence="9">
    <location>
        <begin position="1"/>
        <end position="20"/>
    </location>
</feature>
<keyword evidence="3" id="KW-0165">Cleavage on pair of basic residues</keyword>
<dbReference type="InterPro" id="IPR022398">
    <property type="entry name" value="Peptidase_S8_His-AS"/>
</dbReference>
<evidence type="ECO:0000256" key="3">
    <source>
        <dbReference type="ARBA" id="ARBA00022685"/>
    </source>
</evidence>
<evidence type="ECO:0000256" key="1">
    <source>
        <dbReference type="ARBA" id="ARBA00005325"/>
    </source>
</evidence>
<protein>
    <recommendedName>
        <fullName evidence="10">P/Homo B domain-containing protein</fullName>
    </recommendedName>
</protein>
<evidence type="ECO:0000313" key="11">
    <source>
        <dbReference type="EMBL" id="CAJ0578317.1"/>
    </source>
</evidence>
<dbReference type="InterPro" id="IPR036852">
    <property type="entry name" value="Peptidase_S8/S53_dom_sf"/>
</dbReference>
<dbReference type="PROSITE" id="PS51892">
    <property type="entry name" value="SUBTILASE"/>
    <property type="match status" value="1"/>
</dbReference>
<feature type="active site" description="Charge relay system" evidence="6 7">
    <location>
        <position position="217"/>
    </location>
</feature>
<proteinExistence type="inferred from homology"/>
<reference evidence="11" key="1">
    <citation type="submission" date="2023-06" db="EMBL/GenBank/DDBJ databases">
        <authorList>
            <person name="Delattre M."/>
        </authorList>
    </citation>
    <scope>NUCLEOTIDE SEQUENCE</scope>
    <source>
        <strain evidence="11">AF72</strain>
    </source>
</reference>
<keyword evidence="9" id="KW-0732">Signal</keyword>
<evidence type="ECO:0000256" key="2">
    <source>
        <dbReference type="ARBA" id="ARBA00022670"/>
    </source>
</evidence>
<evidence type="ECO:0000259" key="10">
    <source>
        <dbReference type="PROSITE" id="PS51829"/>
    </source>
</evidence>
<dbReference type="GO" id="GO:0016485">
    <property type="term" value="P:protein processing"/>
    <property type="evidence" value="ECO:0007669"/>
    <property type="project" value="TreeGrafter"/>
</dbReference>
<evidence type="ECO:0000313" key="12">
    <source>
        <dbReference type="Proteomes" id="UP001177023"/>
    </source>
</evidence>
<dbReference type="GO" id="GO:0000139">
    <property type="term" value="C:Golgi membrane"/>
    <property type="evidence" value="ECO:0007669"/>
    <property type="project" value="TreeGrafter"/>
</dbReference>
<gene>
    <name evidence="11" type="ORF">MSPICULIGERA_LOCUS16575</name>
</gene>
<accession>A0AA36CZL4</accession>
<keyword evidence="4 7" id="KW-0378">Hydrolase</keyword>
<dbReference type="Gene3D" id="2.60.120.260">
    <property type="entry name" value="Galactose-binding domain-like"/>
    <property type="match status" value="1"/>
</dbReference>
<dbReference type="InterPro" id="IPR002884">
    <property type="entry name" value="P_dom"/>
</dbReference>
<feature type="active site" description="Charge relay system" evidence="6 7">
    <location>
        <position position="385"/>
    </location>
</feature>
<dbReference type="InterPro" id="IPR008979">
    <property type="entry name" value="Galactose-bd-like_sf"/>
</dbReference>
<keyword evidence="8" id="KW-1133">Transmembrane helix</keyword>
<sequence>MSRPTLCLLVLWVSAVFVQGDSRNRERIEVILEELEGQVLELEEELLRRQQPPRWQQDPITDYSEIAVDTGGLPRAEVEAILHENGFRLVSQHPGLPNIFLAARVGYRSREKREMRSWEGFESRFEWVEPLARLAVVKRAPLGKWNDPHFSRQAEQFDTMGFTKAWELGLTGKGVRIAVVDDGVSFTASPELTSTTHDRIPAEMFGMEPADGENYRHGTLCASVIAMKGNNSECGVGAAPGATIIDTPLLTRVTTDYSESVAMAQQADIFTCSWGPPDDGISALGPLTLAQKVISGQAEKGRSGLGSLFVWAAGNGGKTFDDCALDGFVSNPMIIGVSWSNLNGTAPPDSEGCPAILTSVVADNLGEQVSVDSRGQCSPAFYGSSAAAPVVAAGLAILLEKYPKLTRRQINHLIVHGANAEHYQKFAASDWTKNAAGLNFNRLLGFGVFSVERMLALVSSLANPAPEHLQCVKRFQIQGGSNTFGELAAQLSVKSCDMKYLEHLEVGVTLVHPRRGDVRIRLRSPAGTWVTVLERRPLDTTSTGLEWNFTISHFWGEDPTGDWVIEFDDKVSSKKRGKILAVSLILHGTIEPSFSRAKRFSLDEAAAGGSSHSWLLAMLFSVLFSLVVYGGLEYLGIQRRIRRSESSWRILEEADEGEEEAREEIDMAEA</sequence>
<dbReference type="Pfam" id="PF01483">
    <property type="entry name" value="P_proprotein"/>
    <property type="match status" value="1"/>
</dbReference>
<keyword evidence="8" id="KW-0472">Membrane</keyword>
<dbReference type="GO" id="GO:0005802">
    <property type="term" value="C:trans-Golgi network"/>
    <property type="evidence" value="ECO:0007669"/>
    <property type="project" value="TreeGrafter"/>
</dbReference>
<keyword evidence="5 7" id="KW-0720">Serine protease</keyword>
<evidence type="ECO:0000256" key="7">
    <source>
        <dbReference type="PROSITE-ProRule" id="PRU01240"/>
    </source>
</evidence>
<dbReference type="AlphaFoldDB" id="A0AA36CZL4"/>
<keyword evidence="12" id="KW-1185">Reference proteome</keyword>
<dbReference type="Proteomes" id="UP001177023">
    <property type="component" value="Unassembled WGS sequence"/>
</dbReference>
<dbReference type="PRINTS" id="PR00723">
    <property type="entry name" value="SUBTILISIN"/>
</dbReference>
<evidence type="ECO:0000256" key="5">
    <source>
        <dbReference type="ARBA" id="ARBA00022825"/>
    </source>
</evidence>
<feature type="transmembrane region" description="Helical" evidence="8">
    <location>
        <begin position="614"/>
        <end position="635"/>
    </location>
</feature>
<evidence type="ECO:0000256" key="4">
    <source>
        <dbReference type="ARBA" id="ARBA00022801"/>
    </source>
</evidence>
<organism evidence="11 12">
    <name type="scientific">Mesorhabditis spiculigera</name>
    <dbReference type="NCBI Taxonomy" id="96644"/>
    <lineage>
        <taxon>Eukaryota</taxon>
        <taxon>Metazoa</taxon>
        <taxon>Ecdysozoa</taxon>
        <taxon>Nematoda</taxon>
        <taxon>Chromadorea</taxon>
        <taxon>Rhabditida</taxon>
        <taxon>Rhabditina</taxon>
        <taxon>Rhabditomorpha</taxon>
        <taxon>Rhabditoidea</taxon>
        <taxon>Rhabditidae</taxon>
        <taxon>Mesorhabditinae</taxon>
        <taxon>Mesorhabditis</taxon>
    </lineage>
</organism>
<dbReference type="Pfam" id="PF00082">
    <property type="entry name" value="Peptidase_S8"/>
    <property type="match status" value="1"/>
</dbReference>
<dbReference type="PANTHER" id="PTHR42884:SF14">
    <property type="entry name" value="NEUROENDOCRINE CONVERTASE 1"/>
    <property type="match status" value="1"/>
</dbReference>
<dbReference type="PROSITE" id="PS00137">
    <property type="entry name" value="SUBTILASE_HIS"/>
    <property type="match status" value="1"/>
</dbReference>
<dbReference type="InterPro" id="IPR015500">
    <property type="entry name" value="Peptidase_S8_subtilisin-rel"/>
</dbReference>
<comment type="similarity">
    <text evidence="1">Belongs to the peptidase S8 family. Furin subfamily.</text>
</comment>
<feature type="non-terminal residue" evidence="11">
    <location>
        <position position="670"/>
    </location>
</feature>
<dbReference type="PANTHER" id="PTHR42884">
    <property type="entry name" value="PROPROTEIN CONVERTASE SUBTILISIN/KEXIN-RELATED"/>
    <property type="match status" value="1"/>
</dbReference>
<evidence type="ECO:0000256" key="8">
    <source>
        <dbReference type="SAM" id="Phobius"/>
    </source>
</evidence>
<comment type="caution">
    <text evidence="11">The sequence shown here is derived from an EMBL/GenBank/DDBJ whole genome shotgun (WGS) entry which is preliminary data.</text>
</comment>
<keyword evidence="8" id="KW-0812">Transmembrane</keyword>
<dbReference type="SUPFAM" id="SSF49785">
    <property type="entry name" value="Galactose-binding domain-like"/>
    <property type="match status" value="1"/>
</dbReference>
<feature type="chain" id="PRO_5041244185" description="P/Homo B domain-containing protein" evidence="9">
    <location>
        <begin position="21"/>
        <end position="670"/>
    </location>
</feature>
<name>A0AA36CZL4_9BILA</name>
<dbReference type="Gene3D" id="3.40.50.200">
    <property type="entry name" value="Peptidase S8/S53 domain"/>
    <property type="match status" value="1"/>
</dbReference>
<keyword evidence="2 7" id="KW-0645">Protease</keyword>
<evidence type="ECO:0000256" key="9">
    <source>
        <dbReference type="SAM" id="SignalP"/>
    </source>
</evidence>
<dbReference type="PROSITE" id="PS51829">
    <property type="entry name" value="P_HOMO_B"/>
    <property type="match status" value="1"/>
</dbReference>
<dbReference type="GO" id="GO:0004252">
    <property type="term" value="F:serine-type endopeptidase activity"/>
    <property type="evidence" value="ECO:0007669"/>
    <property type="project" value="UniProtKB-UniRule"/>
</dbReference>
<feature type="domain" description="P/Homo B" evidence="10">
    <location>
        <begin position="464"/>
        <end position="592"/>
    </location>
</feature>
<dbReference type="InterPro" id="IPR000209">
    <property type="entry name" value="Peptidase_S8/S53_dom"/>
</dbReference>
<feature type="active site" description="Charge relay system" evidence="6 7">
    <location>
        <position position="181"/>
    </location>
</feature>
<evidence type="ECO:0000256" key="6">
    <source>
        <dbReference type="PIRSR" id="PIRSR615500-1"/>
    </source>
</evidence>